<dbReference type="Proteomes" id="UP000247780">
    <property type="component" value="Unassembled WGS sequence"/>
</dbReference>
<dbReference type="PROSITE" id="PS51257">
    <property type="entry name" value="PROKAR_LIPOPROTEIN"/>
    <property type="match status" value="1"/>
</dbReference>
<comment type="caution">
    <text evidence="1">The sequence shown here is derived from an EMBL/GenBank/DDBJ whole genome shotgun (WGS) entry which is preliminary data.</text>
</comment>
<sequence length="85" mass="9571">MNKSINQRLLTLVLAVFITGCSSTKVWKKPEASTSDLRKDSYQCEKDARQSDFGPGIAGGLLRQEFYDSCMESHGWTLKDDSESY</sequence>
<keyword evidence="2" id="KW-1185">Reference proteome</keyword>
<protein>
    <recommendedName>
        <fullName evidence="3">Lipoprotein</fullName>
    </recommendedName>
</protein>
<evidence type="ECO:0008006" key="3">
    <source>
        <dbReference type="Google" id="ProtNLM"/>
    </source>
</evidence>
<proteinExistence type="predicted"/>
<evidence type="ECO:0000313" key="2">
    <source>
        <dbReference type="Proteomes" id="UP000247780"/>
    </source>
</evidence>
<evidence type="ECO:0000313" key="1">
    <source>
        <dbReference type="EMBL" id="PXV79078.1"/>
    </source>
</evidence>
<dbReference type="RefSeq" id="WP_146208368.1">
    <property type="nucleotide sequence ID" value="NZ_QICQ01000025.1"/>
</dbReference>
<organism evidence="1 2">
    <name type="scientific">Nitrosomonas eutropha</name>
    <dbReference type="NCBI Taxonomy" id="916"/>
    <lineage>
        <taxon>Bacteria</taxon>
        <taxon>Pseudomonadati</taxon>
        <taxon>Pseudomonadota</taxon>
        <taxon>Betaproteobacteria</taxon>
        <taxon>Nitrosomonadales</taxon>
        <taxon>Nitrosomonadaceae</taxon>
        <taxon>Nitrosomonas</taxon>
    </lineage>
</organism>
<gene>
    <name evidence="1" type="ORF">C8R14_12513</name>
</gene>
<reference evidence="1 2" key="1">
    <citation type="submission" date="2018-04" db="EMBL/GenBank/DDBJ databases">
        <title>Active sludge and wastewater microbial communities from Klosterneuburg, Austria.</title>
        <authorList>
            <person name="Wagner M."/>
        </authorList>
    </citation>
    <scope>NUCLEOTIDE SEQUENCE [LARGE SCALE GENOMIC DNA]</scope>
    <source>
        <strain evidence="1 2">Nm 57</strain>
    </source>
</reference>
<dbReference type="EMBL" id="QICQ01000025">
    <property type="protein sequence ID" value="PXV79078.1"/>
    <property type="molecule type" value="Genomic_DNA"/>
</dbReference>
<accession>A0ABX5M897</accession>
<name>A0ABX5M897_9PROT</name>